<dbReference type="Gene3D" id="1.20.1260.10">
    <property type="match status" value="1"/>
</dbReference>
<keyword evidence="3" id="KW-1185">Reference proteome</keyword>
<dbReference type="Proteomes" id="UP000576082">
    <property type="component" value="Unassembled WGS sequence"/>
</dbReference>
<proteinExistence type="predicted"/>
<reference evidence="2 3" key="1">
    <citation type="submission" date="2020-04" db="EMBL/GenBank/DDBJ databases">
        <title>Flammeovirga sp. SR4, a novel species isolated from seawater.</title>
        <authorList>
            <person name="Wang X."/>
        </authorList>
    </citation>
    <scope>NUCLEOTIDE SEQUENCE [LARGE SCALE GENOMIC DNA]</scope>
    <source>
        <strain evidence="2 3">ATCC 23126</strain>
    </source>
</reference>
<dbReference type="EMBL" id="JABANE010000006">
    <property type="protein sequence ID" value="NME66979.1"/>
    <property type="molecule type" value="Genomic_DNA"/>
</dbReference>
<dbReference type="InterPro" id="IPR012347">
    <property type="entry name" value="Ferritin-like"/>
</dbReference>
<evidence type="ECO:0000313" key="2">
    <source>
        <dbReference type="EMBL" id="NME66979.1"/>
    </source>
</evidence>
<dbReference type="Pfam" id="PF12902">
    <property type="entry name" value="Ferritin-like"/>
    <property type="match status" value="1"/>
</dbReference>
<dbReference type="InterPro" id="IPR026820">
    <property type="entry name" value="VioB/RebD_dom"/>
</dbReference>
<dbReference type="SUPFAM" id="SSF47240">
    <property type="entry name" value="Ferritin-like"/>
    <property type="match status" value="1"/>
</dbReference>
<dbReference type="AlphaFoldDB" id="A0A7X9RT87"/>
<gene>
    <name evidence="2" type="ORF">HHU12_03280</name>
</gene>
<organism evidence="2 3">
    <name type="scientific">Flammeovirga aprica JL-4</name>
    <dbReference type="NCBI Taxonomy" id="694437"/>
    <lineage>
        <taxon>Bacteria</taxon>
        <taxon>Pseudomonadati</taxon>
        <taxon>Bacteroidota</taxon>
        <taxon>Cytophagia</taxon>
        <taxon>Cytophagales</taxon>
        <taxon>Flammeovirgaceae</taxon>
        <taxon>Flammeovirga</taxon>
    </lineage>
</organism>
<accession>A0A7X9RT87</accession>
<evidence type="ECO:0000259" key="1">
    <source>
        <dbReference type="Pfam" id="PF12902"/>
    </source>
</evidence>
<dbReference type="PANTHER" id="PTHR34400:SF4">
    <property type="entry name" value="MEMBRANE PROTEIN"/>
    <property type="match status" value="1"/>
</dbReference>
<protein>
    <recommendedName>
        <fullName evidence="1">Iminophenyl-pyruvate dimer synthase domain-containing protein</fullName>
    </recommendedName>
</protein>
<feature type="domain" description="Iminophenyl-pyruvate dimer synthase" evidence="1">
    <location>
        <begin position="18"/>
        <end position="245"/>
    </location>
</feature>
<sequence>MSLKPIKTLDDVKDYLYAGMQLEHATIPTYITTMYSIHPDTNLEAYNLIRVIVIEEMLHLTLAANILNAVGGTPDMNKEGFLPEFPTYLPNGETDFEVSLAPFSHEAIDMFLEIERPAKPEEEHTGVRLKAVNPSQKKYLLPCLKDENDQDVSYYSIGDFYKAIEEGLETLCDELGEENVFVGDKSRQVTPEYYYSGGGDIVPVYDLDSAKEAIRLISEQGEGFEGGIFDYEGELAHYYRFQQLKLGKYYHKGDQADEPTGEALSIDWDAVYPIKTNAKMDEYPKDSELYAANLKFNQYYKNFMDKINTAFNGKPETLIPAIGGMFIIKQMAYEIIKNPIPGQEGVNATPTFEVDKVELLSDEELNVVTPQHG</sequence>
<name>A0A7X9RT87_9BACT</name>
<comment type="caution">
    <text evidence="2">The sequence shown here is derived from an EMBL/GenBank/DDBJ whole genome shotgun (WGS) entry which is preliminary data.</text>
</comment>
<dbReference type="InterPro" id="IPR009078">
    <property type="entry name" value="Ferritin-like_SF"/>
</dbReference>
<dbReference type="PANTHER" id="PTHR34400">
    <property type="match status" value="1"/>
</dbReference>
<evidence type="ECO:0000313" key="3">
    <source>
        <dbReference type="Proteomes" id="UP000576082"/>
    </source>
</evidence>
<dbReference type="RefSeq" id="WP_169654970.1">
    <property type="nucleotide sequence ID" value="NZ_JABANE010000006.1"/>
</dbReference>